<protein>
    <submittedName>
        <fullName evidence="4">TetR family transcriptional regulator</fullName>
    </submittedName>
</protein>
<dbReference type="Gene3D" id="1.10.357.10">
    <property type="entry name" value="Tetracycline Repressor, domain 2"/>
    <property type="match status" value="1"/>
</dbReference>
<dbReference type="InterPro" id="IPR001647">
    <property type="entry name" value="HTH_TetR"/>
</dbReference>
<dbReference type="PANTHER" id="PTHR43479">
    <property type="entry name" value="ACREF/ENVCD OPERON REPRESSOR-RELATED"/>
    <property type="match status" value="1"/>
</dbReference>
<feature type="domain" description="HTH tetR-type" evidence="3">
    <location>
        <begin position="11"/>
        <end position="71"/>
    </location>
</feature>
<dbReference type="InterPro" id="IPR009057">
    <property type="entry name" value="Homeodomain-like_sf"/>
</dbReference>
<dbReference type="PROSITE" id="PS50977">
    <property type="entry name" value="HTH_TETR_2"/>
    <property type="match status" value="1"/>
</dbReference>
<evidence type="ECO:0000256" key="2">
    <source>
        <dbReference type="PROSITE-ProRule" id="PRU00335"/>
    </source>
</evidence>
<feature type="DNA-binding region" description="H-T-H motif" evidence="2">
    <location>
        <begin position="34"/>
        <end position="53"/>
    </location>
</feature>
<accession>A0A4R3KBJ2</accession>
<dbReference type="PANTHER" id="PTHR43479:SF11">
    <property type="entry name" value="ACREF_ENVCD OPERON REPRESSOR-RELATED"/>
    <property type="match status" value="1"/>
</dbReference>
<name>A0A4R3KBJ2_9FIRM</name>
<organism evidence="4 5">
    <name type="scientific">Pectinatus cerevisiiphilus</name>
    <dbReference type="NCBI Taxonomy" id="86956"/>
    <lineage>
        <taxon>Bacteria</taxon>
        <taxon>Bacillati</taxon>
        <taxon>Bacillota</taxon>
        <taxon>Negativicutes</taxon>
        <taxon>Selenomonadales</taxon>
        <taxon>Selenomonadaceae</taxon>
        <taxon>Pectinatus</taxon>
    </lineage>
</organism>
<comment type="caution">
    <text evidence="4">The sequence shown here is derived from an EMBL/GenBank/DDBJ whole genome shotgun (WGS) entry which is preliminary data.</text>
</comment>
<dbReference type="AlphaFoldDB" id="A0A4R3KBJ2"/>
<evidence type="ECO:0000313" key="4">
    <source>
        <dbReference type="EMBL" id="TCS80437.1"/>
    </source>
</evidence>
<gene>
    <name evidence="4" type="ORF">EDC37_10439</name>
</gene>
<evidence type="ECO:0000259" key="3">
    <source>
        <dbReference type="PROSITE" id="PS50977"/>
    </source>
</evidence>
<keyword evidence="1 2" id="KW-0238">DNA-binding</keyword>
<dbReference type="InterPro" id="IPR023772">
    <property type="entry name" value="DNA-bd_HTH_TetR-type_CS"/>
</dbReference>
<proteinExistence type="predicted"/>
<dbReference type="InterPro" id="IPR050624">
    <property type="entry name" value="HTH-type_Tx_Regulator"/>
</dbReference>
<dbReference type="SUPFAM" id="SSF46689">
    <property type="entry name" value="Homeodomain-like"/>
    <property type="match status" value="1"/>
</dbReference>
<dbReference type="Proteomes" id="UP000295188">
    <property type="component" value="Unassembled WGS sequence"/>
</dbReference>
<dbReference type="Pfam" id="PF00440">
    <property type="entry name" value="TetR_N"/>
    <property type="match status" value="1"/>
</dbReference>
<sequence length="210" mass="23921">MGNIARTKDPQARMNEILEAAEQLFAVQGYYSTTIRDISQKIGVAQGMLYYYFKSKEDVLETLLDKHVNVLLFEASTIQTTVQAPSEKIASLLSMVLQKAMYKNGLLLNMIYDVQNLQVKQKLFLRIEEGLSPKLTAIIEDGIKQKQFSVSYIPTAIDYILTILEFLSLALYQRTSPRILTSRIRMAEKLIESTLSSKDKSIHIYTNANR</sequence>
<evidence type="ECO:0000313" key="5">
    <source>
        <dbReference type="Proteomes" id="UP000295188"/>
    </source>
</evidence>
<reference evidence="4 5" key="1">
    <citation type="submission" date="2019-03" db="EMBL/GenBank/DDBJ databases">
        <title>Genomic Encyclopedia of Type Strains, Phase IV (KMG-IV): sequencing the most valuable type-strain genomes for metagenomic binning, comparative biology and taxonomic classification.</title>
        <authorList>
            <person name="Goeker M."/>
        </authorList>
    </citation>
    <scope>NUCLEOTIDE SEQUENCE [LARGE SCALE GENOMIC DNA]</scope>
    <source>
        <strain evidence="4 5">DSM 20467</strain>
    </source>
</reference>
<dbReference type="GO" id="GO:0003677">
    <property type="term" value="F:DNA binding"/>
    <property type="evidence" value="ECO:0007669"/>
    <property type="project" value="UniProtKB-UniRule"/>
</dbReference>
<dbReference type="EMBL" id="SMAA01000004">
    <property type="protein sequence ID" value="TCS80437.1"/>
    <property type="molecule type" value="Genomic_DNA"/>
</dbReference>
<evidence type="ECO:0000256" key="1">
    <source>
        <dbReference type="ARBA" id="ARBA00023125"/>
    </source>
</evidence>
<dbReference type="PRINTS" id="PR00455">
    <property type="entry name" value="HTHTETR"/>
</dbReference>
<keyword evidence="5" id="KW-1185">Reference proteome</keyword>
<dbReference type="PROSITE" id="PS01081">
    <property type="entry name" value="HTH_TETR_1"/>
    <property type="match status" value="1"/>
</dbReference>